<comment type="caution">
    <text evidence="2">The sequence shown here is derived from an EMBL/GenBank/DDBJ whole genome shotgun (WGS) entry which is preliminary data.</text>
</comment>
<name>A0A9P0SN18_PIEBR</name>
<sequence length="348" mass="40275">MVNYGNLIKLLWSSSLDIDIKPNAQSEFNYLVLEVTDGEMYLYFCLVVLSCKISTTLQKNIKNSEIETLIEKLDSNNGSIESTTSHTPGNSSRIIYFKSVTEPKIFKGQVENMKEDNESLDFVYDDTYDNELPNFRRSEHNRSLNKIDTLQNLEKQVKSKAELQAAGSHISNTKTSLSGGSILPNFVIDQIVYEESESNTNFKSTIEELEKKITSHNEKERYKFSRLFQEIKNLYNELDELKKVQEQLNRTQEILTRKDNSANERSGNALNLPTPKCCSKTNNPVRYPMQHHKHANPFVNQLPIINNYLKTFSLPNLPYLRTIPKRFSSNFNNNQGFVHHIPLFKYFH</sequence>
<evidence type="ECO:0000313" key="2">
    <source>
        <dbReference type="EMBL" id="CAH3920163.1"/>
    </source>
</evidence>
<keyword evidence="1" id="KW-0175">Coiled coil</keyword>
<evidence type="ECO:0000313" key="3">
    <source>
        <dbReference type="Proteomes" id="UP001152562"/>
    </source>
</evidence>
<protein>
    <submittedName>
        <fullName evidence="2">Uncharacterized protein</fullName>
    </submittedName>
</protein>
<gene>
    <name evidence="2" type="ORF">PIBRA_LOCUS1084</name>
</gene>
<keyword evidence="3" id="KW-1185">Reference proteome</keyword>
<accession>A0A9P0SN18</accession>
<organism evidence="2 3">
    <name type="scientific">Pieris brassicae</name>
    <name type="common">White butterfly</name>
    <name type="synonym">Large white butterfly</name>
    <dbReference type="NCBI Taxonomy" id="7116"/>
    <lineage>
        <taxon>Eukaryota</taxon>
        <taxon>Metazoa</taxon>
        <taxon>Ecdysozoa</taxon>
        <taxon>Arthropoda</taxon>
        <taxon>Hexapoda</taxon>
        <taxon>Insecta</taxon>
        <taxon>Pterygota</taxon>
        <taxon>Neoptera</taxon>
        <taxon>Endopterygota</taxon>
        <taxon>Lepidoptera</taxon>
        <taxon>Glossata</taxon>
        <taxon>Ditrysia</taxon>
        <taxon>Papilionoidea</taxon>
        <taxon>Pieridae</taxon>
        <taxon>Pierinae</taxon>
        <taxon>Pieris</taxon>
    </lineage>
</organism>
<evidence type="ECO:0000256" key="1">
    <source>
        <dbReference type="SAM" id="Coils"/>
    </source>
</evidence>
<dbReference type="Proteomes" id="UP001152562">
    <property type="component" value="Unassembled WGS sequence"/>
</dbReference>
<reference evidence="2" key="1">
    <citation type="submission" date="2022-05" db="EMBL/GenBank/DDBJ databases">
        <authorList>
            <person name="Okamura Y."/>
        </authorList>
    </citation>
    <scope>NUCLEOTIDE SEQUENCE</scope>
</reference>
<proteinExistence type="predicted"/>
<dbReference type="AlphaFoldDB" id="A0A9P0SN18"/>
<feature type="coiled-coil region" evidence="1">
    <location>
        <begin position="199"/>
        <end position="261"/>
    </location>
</feature>
<dbReference type="EMBL" id="CALOZG010000001">
    <property type="protein sequence ID" value="CAH3920163.1"/>
    <property type="molecule type" value="Genomic_DNA"/>
</dbReference>